<gene>
    <name evidence="1" type="ORF">EHO57_08420</name>
</gene>
<dbReference type="Proteomes" id="UP000297946">
    <property type="component" value="Unassembled WGS sequence"/>
</dbReference>
<evidence type="ECO:0000313" key="1">
    <source>
        <dbReference type="EMBL" id="TGK01814.1"/>
    </source>
</evidence>
<dbReference type="AlphaFoldDB" id="A0A5R2AVM5"/>
<proteinExistence type="predicted"/>
<dbReference type="RefSeq" id="WP_135646611.1">
    <property type="nucleotide sequence ID" value="NZ_RQER01000005.1"/>
</dbReference>
<name>A0A5R2AVM5_9LEPT</name>
<dbReference type="EMBL" id="RQER01000005">
    <property type="protein sequence ID" value="TGK01814.1"/>
    <property type="molecule type" value="Genomic_DNA"/>
</dbReference>
<comment type="caution">
    <text evidence="1">The sequence shown here is derived from an EMBL/GenBank/DDBJ whole genome shotgun (WGS) entry which is preliminary data.</text>
</comment>
<evidence type="ECO:0000313" key="2">
    <source>
        <dbReference type="Proteomes" id="UP000297946"/>
    </source>
</evidence>
<accession>A0A5R2AVM5</accession>
<protein>
    <submittedName>
        <fullName evidence="1">Uncharacterized protein</fullName>
    </submittedName>
</protein>
<dbReference type="OrthoDB" id="1551021at2"/>
<organism evidence="1 2">
    <name type="scientific">Leptospira langatensis</name>
    <dbReference type="NCBI Taxonomy" id="2484983"/>
    <lineage>
        <taxon>Bacteria</taxon>
        <taxon>Pseudomonadati</taxon>
        <taxon>Spirochaetota</taxon>
        <taxon>Spirochaetia</taxon>
        <taxon>Leptospirales</taxon>
        <taxon>Leptospiraceae</taxon>
        <taxon>Leptospira</taxon>
    </lineage>
</organism>
<reference evidence="1 2" key="1">
    <citation type="journal article" date="2019" name="PLoS Negl. Trop. Dis.">
        <title>Revisiting the worldwide diversity of Leptospira species in the environment.</title>
        <authorList>
            <person name="Vincent A.T."/>
            <person name="Schiettekatte O."/>
            <person name="Bourhy P."/>
            <person name="Veyrier F.J."/>
            <person name="Picardeau M."/>
        </authorList>
    </citation>
    <scope>NUCLEOTIDE SEQUENCE [LARGE SCALE GENOMIC DNA]</scope>
    <source>
        <strain evidence="1 2">SSW18</strain>
    </source>
</reference>
<sequence length="377" mass="42976">MKMQLSERELSKITLTDLTRFLENKGWKLGEFADSRRLLFYGPVSDRGNPLQIVVPSSDSYIDYYERINDLLNTLSNIYSESIETILSRIALVSHDLLRMKVMSSLTENNTIPLDVAVNEVKGLKGLFLWGACSEYTSKPHFDKAISLAEKHVRNCRFGHTFEGSFGFTISSPLLSDYSQLSLYTGEVEPPYERRVMERIVRGLSIMKEAVIEDNAAMFVDNFTIGFNARMCDALVEMSNEQKNLLSFEIDWSYQINPSPGLSKIRWIEIGPKEIELAKYASDELKKIAPFQETIIGKITTLHSVIEPLSDIEIPRSAVIKYKYEDHSVDVKLELNKNQYLQAYEAHGAGKTIRVKGDLYRKGSIWKMDNISSVEIL</sequence>